<accession>A0A818IAG3</accession>
<protein>
    <submittedName>
        <fullName evidence="1">Uncharacterized protein</fullName>
    </submittedName>
</protein>
<reference evidence="1" key="1">
    <citation type="submission" date="2021-02" db="EMBL/GenBank/DDBJ databases">
        <authorList>
            <person name="Nowell W R."/>
        </authorList>
    </citation>
    <scope>NUCLEOTIDE SEQUENCE</scope>
</reference>
<sequence length="771" mass="88816">MGPEQLKPYLDFFTIDKNRVNGYCKLCSQNYKDKCGIFSNFWKHLKRNHTPEYEKLFFDQAEDSSEVVYGSNHRSTTELSSSKSYSLVDIVAKECFSHDLSEEDTSLLREQLNKRTVLWLLDGYDEIVQNVPSHLQRVFEQLLNTPHHIVTSRPYFNTLSRSVRVEIVGFTDGNISKYVEVFFNQLRDKFPNALFEGQKVLKFLRLNPRIWGIAHISVNLELICSIWSETDWSETTNLTMTTLYENMTVWLCRRYLARKSTSIQISKMELYEKCHPELTFLETLAFEGMTSNTIILRKELLQKVMHNIGCLSDIYSDALHIGILKSFDNGPTGSQIQLEKHHYFVHLSFQEFFAAWHLVRLLNSTTRNTAIQFIENHKYEKRLQLVFIFASGLLTQSENTQSIHTFWDTIFGDLHDLVGIRHMQLVTVCLDETQCDSAVPHRSQSISLLLNWFRFACNQNIFKLQEIIARTINSCSKIQNFPEIQIELACLLKTEAEQHKSHIATFIRKLNITDPHNQLLESLSLQLEHNDAAVRTNACGALGEIGEKASTSQVTDRLVGALGDQHDQVRRSAYSALEKIGEKAATSQVIDRLVVALGDQHDQVRQSACSALEKMCEKAATSQVIDRLLVALGDLVEGIRGTDLRSASTLLKLWSYALQWLSDSHARECDVMQKSNVYDGIDGMSLKIFQLVIYTHDWRWLSILVECCLMEEIAVMVIGDRVIMRFEWVAVETRIRNLELLSELCKAFDDFGLKVLDCHQQNSRKPWRERK</sequence>
<dbReference type="AlphaFoldDB" id="A0A818IAG3"/>
<name>A0A818IAG3_9BILA</name>
<comment type="caution">
    <text evidence="1">The sequence shown here is derived from an EMBL/GenBank/DDBJ whole genome shotgun (WGS) entry which is preliminary data.</text>
</comment>
<dbReference type="PANTHER" id="PTHR46312">
    <property type="entry name" value="NACHT DOMAIN-CONTAINING PROTEIN"/>
    <property type="match status" value="1"/>
</dbReference>
<dbReference type="Pfam" id="PF13646">
    <property type="entry name" value="HEAT_2"/>
    <property type="match status" value="1"/>
</dbReference>
<dbReference type="EMBL" id="CAJNYV010002956">
    <property type="protein sequence ID" value="CAF3517672.1"/>
    <property type="molecule type" value="Genomic_DNA"/>
</dbReference>
<gene>
    <name evidence="1" type="ORF">KIK155_LOCUS16737</name>
</gene>
<dbReference type="InterPro" id="IPR027417">
    <property type="entry name" value="P-loop_NTPase"/>
</dbReference>
<evidence type="ECO:0000313" key="1">
    <source>
        <dbReference type="EMBL" id="CAF3517672.1"/>
    </source>
</evidence>
<dbReference type="Proteomes" id="UP000663865">
    <property type="component" value="Unassembled WGS sequence"/>
</dbReference>
<proteinExistence type="predicted"/>
<evidence type="ECO:0000313" key="2">
    <source>
        <dbReference type="Proteomes" id="UP000663865"/>
    </source>
</evidence>
<dbReference type="Gene3D" id="1.25.10.10">
    <property type="entry name" value="Leucine-rich Repeat Variant"/>
    <property type="match status" value="1"/>
</dbReference>
<dbReference type="InterPro" id="IPR016024">
    <property type="entry name" value="ARM-type_fold"/>
</dbReference>
<dbReference type="Gene3D" id="3.40.50.300">
    <property type="entry name" value="P-loop containing nucleotide triphosphate hydrolases"/>
    <property type="match status" value="1"/>
</dbReference>
<dbReference type="InterPro" id="IPR011989">
    <property type="entry name" value="ARM-like"/>
</dbReference>
<dbReference type="SUPFAM" id="SSF48371">
    <property type="entry name" value="ARM repeat"/>
    <property type="match status" value="1"/>
</dbReference>
<organism evidence="1 2">
    <name type="scientific">Rotaria socialis</name>
    <dbReference type="NCBI Taxonomy" id="392032"/>
    <lineage>
        <taxon>Eukaryota</taxon>
        <taxon>Metazoa</taxon>
        <taxon>Spiralia</taxon>
        <taxon>Gnathifera</taxon>
        <taxon>Rotifera</taxon>
        <taxon>Eurotatoria</taxon>
        <taxon>Bdelloidea</taxon>
        <taxon>Philodinida</taxon>
        <taxon>Philodinidae</taxon>
        <taxon>Rotaria</taxon>
    </lineage>
</organism>
<dbReference type="PANTHER" id="PTHR46312:SF2">
    <property type="entry name" value="NUCLEOTIDE-BINDING OLIGOMERIZATION DOMAIN-CONTAINING PROTEIN 2-LIKE"/>
    <property type="match status" value="1"/>
</dbReference>